<reference evidence="2 3" key="1">
    <citation type="submission" date="2018-02" db="EMBL/GenBank/DDBJ databases">
        <title>The genomes of Aspergillus section Nigri reveals drivers in fungal speciation.</title>
        <authorList>
            <consortium name="DOE Joint Genome Institute"/>
            <person name="Vesth T.C."/>
            <person name="Nybo J."/>
            <person name="Theobald S."/>
            <person name="Brandl J."/>
            <person name="Frisvad J.C."/>
            <person name="Nielsen K.F."/>
            <person name="Lyhne E.K."/>
            <person name="Kogle M.E."/>
            <person name="Kuo A."/>
            <person name="Riley R."/>
            <person name="Clum A."/>
            <person name="Nolan M."/>
            <person name="Lipzen A."/>
            <person name="Salamov A."/>
            <person name="Henrissat B."/>
            <person name="Wiebenga A."/>
            <person name="De vries R.P."/>
            <person name="Grigoriev I.V."/>
            <person name="Mortensen U.H."/>
            <person name="Andersen M.R."/>
            <person name="Baker S.E."/>
        </authorList>
    </citation>
    <scope>NUCLEOTIDE SEQUENCE [LARGE SCALE GENOMIC DNA]</scope>
    <source>
        <strain evidence="2 3">CBS 707.79</strain>
    </source>
</reference>
<dbReference type="Proteomes" id="UP000247810">
    <property type="component" value="Unassembled WGS sequence"/>
</dbReference>
<sequence>HPILHIPRPSLANHALPARRRPPPPNASHHRRRKRAAANFTHMDLHQPVDACAHEPLSELLMGFGILLPSQNLCLERRPGHAARLPRGGRAQRRGLQRVQSDLHRRAQGQIKWVDALACHLEFNSSTRELSLFRFPSFCRLALASASRGCVQACATTSTLRCQWATEEDVDQLLREVLLSYRLLLGQTKRARRVFRAVDPFVGRGPGAGGLRDPLLGALCGGKGLCDCRSVVVVVVVVVVQKERYYHPRDFPVLRYRIAVLR</sequence>
<dbReference type="EMBL" id="KZ825883">
    <property type="protein sequence ID" value="PYH93878.1"/>
    <property type="molecule type" value="Genomic_DNA"/>
</dbReference>
<feature type="compositionally biased region" description="Basic residues" evidence="1">
    <location>
        <begin position="17"/>
        <end position="35"/>
    </location>
</feature>
<evidence type="ECO:0000313" key="3">
    <source>
        <dbReference type="Proteomes" id="UP000247810"/>
    </source>
</evidence>
<name>A0A319E076_9EURO</name>
<feature type="region of interest" description="Disordered" evidence="1">
    <location>
        <begin position="1"/>
        <end position="35"/>
    </location>
</feature>
<accession>A0A319E076</accession>
<proteinExistence type="predicted"/>
<evidence type="ECO:0000313" key="2">
    <source>
        <dbReference type="EMBL" id="PYH93878.1"/>
    </source>
</evidence>
<dbReference type="VEuPathDB" id="FungiDB:BO71DRAFT_477528"/>
<keyword evidence="3" id="KW-1185">Reference proteome</keyword>
<evidence type="ECO:0000256" key="1">
    <source>
        <dbReference type="SAM" id="MobiDB-lite"/>
    </source>
</evidence>
<dbReference type="OrthoDB" id="5428890at2759"/>
<feature type="non-terminal residue" evidence="2">
    <location>
        <position position="1"/>
    </location>
</feature>
<gene>
    <name evidence="2" type="ORF">BO71DRAFT_477528</name>
</gene>
<dbReference type="AlphaFoldDB" id="A0A319E076"/>
<protein>
    <submittedName>
        <fullName evidence="2">Uncharacterized protein</fullName>
    </submittedName>
</protein>
<organism evidence="2 3">
    <name type="scientific">Aspergillus ellipticus CBS 707.79</name>
    <dbReference type="NCBI Taxonomy" id="1448320"/>
    <lineage>
        <taxon>Eukaryota</taxon>
        <taxon>Fungi</taxon>
        <taxon>Dikarya</taxon>
        <taxon>Ascomycota</taxon>
        <taxon>Pezizomycotina</taxon>
        <taxon>Eurotiomycetes</taxon>
        <taxon>Eurotiomycetidae</taxon>
        <taxon>Eurotiales</taxon>
        <taxon>Aspergillaceae</taxon>
        <taxon>Aspergillus</taxon>
        <taxon>Aspergillus subgen. Circumdati</taxon>
    </lineage>
</organism>